<evidence type="ECO:0000313" key="2">
    <source>
        <dbReference type="EMBL" id="OFJ46347.1"/>
    </source>
</evidence>
<proteinExistence type="predicted"/>
<dbReference type="Proteomes" id="UP000092634">
    <property type="component" value="Unassembled WGS sequence"/>
</dbReference>
<comment type="caution">
    <text evidence="2">The sequence shown here is derived from an EMBL/GenBank/DDBJ whole genome shotgun (WGS) entry which is preliminary data.</text>
</comment>
<organism evidence="2 3">
    <name type="scientific">Janthinobacterium lividum</name>
    <dbReference type="NCBI Taxonomy" id="29581"/>
    <lineage>
        <taxon>Bacteria</taxon>
        <taxon>Pseudomonadati</taxon>
        <taxon>Pseudomonadota</taxon>
        <taxon>Betaproteobacteria</taxon>
        <taxon>Burkholderiales</taxon>
        <taxon>Oxalobacteraceae</taxon>
        <taxon>Janthinobacterium</taxon>
    </lineage>
</organism>
<keyword evidence="1" id="KW-0732">Signal</keyword>
<dbReference type="EMBL" id="MAQB02000015">
    <property type="protein sequence ID" value="OFJ46347.1"/>
    <property type="molecule type" value="Genomic_DNA"/>
</dbReference>
<evidence type="ECO:0000256" key="1">
    <source>
        <dbReference type="SAM" id="SignalP"/>
    </source>
</evidence>
<reference evidence="2 3" key="1">
    <citation type="submission" date="2016-10" db="EMBL/GenBank/DDBJ databases">
        <title>Updated version of Genome Assembly of Janthinobacterium lividum ERGS5:01.</title>
        <authorList>
            <person name="Kumar R."/>
            <person name="Acharya V."/>
            <person name="Singh D."/>
        </authorList>
    </citation>
    <scope>NUCLEOTIDE SEQUENCE [LARGE SCALE GENOMIC DNA]</scope>
    <source>
        <strain evidence="2 3">ERGS5:01</strain>
    </source>
</reference>
<sequence length="340" mass="37320">MMRAVARLLHLLAMATLALGLLHVPAMAQNSNTAALENALRQLAQFQREVANMRNAVRQPLGPYPLSTQCSWCSEHAWWGLGMCTKTTTETWSQNVDFTWTRNELDQVLARAERDAGNLGATYAPTQAWIDSLPAFSRAFDANADRVLAVQEQIRQGIGPNDEQRQTATQALQQLSSDMERSSAQLKAGTQALAVSLQQQSAYHEQIRLAIEGADRSAQEALRQIEQAAQSHHCQDGLPQKFNAIRDDFKRSILSISAAFQQLDSSSRGAETGLAALLGAVVTSQTDMQSILDLLKAEQNDKLGSFLERLHLNAAKQQWHDLANAYTRVARESALAQGGG</sequence>
<feature type="chain" id="PRO_5009214451" evidence="1">
    <location>
        <begin position="29"/>
        <end position="340"/>
    </location>
</feature>
<protein>
    <submittedName>
        <fullName evidence="2">Uncharacterized protein</fullName>
    </submittedName>
</protein>
<dbReference type="AlphaFoldDB" id="A0A1E8PKF0"/>
<accession>A0A1E8PKF0</accession>
<name>A0A1E8PKF0_9BURK</name>
<evidence type="ECO:0000313" key="3">
    <source>
        <dbReference type="Proteomes" id="UP000092634"/>
    </source>
</evidence>
<feature type="signal peptide" evidence="1">
    <location>
        <begin position="1"/>
        <end position="28"/>
    </location>
</feature>
<gene>
    <name evidence="2" type="ORF">BA896_022530</name>
</gene>